<dbReference type="Pfam" id="PF17853">
    <property type="entry name" value="GGDEF_2"/>
    <property type="match status" value="1"/>
</dbReference>
<proteinExistence type="inferred from homology"/>
<sequence length="401" mass="42648">MSGPTQLSSAQRERVTRHTDDLTRAAVADIESRHEWYAALPASERSYVALMAHAGVADFVDWLGGETPTEAAGAAVFEAAPRELTRSITLRQTLELIRSVVDVIEARAADIVGEQWAPAIREAMLRYSREVAFRAAHIYADAAEQRGAWDARLEGLVVDAILRGDADDAMTSRAAALGWGARSRVAVIAASPPNPLSGTVIDPAYVLDLVHRNANRHGLHVLAAVQAGLLIMLIGETDDALRDAAILGEDVGEGPIVVGPTVPHLFAAGRSARAAISGHAAAAAWPDAPRPVSAGDLLAERALLGDIPARNTLVSRIVRPLQTTSGGSLLDTAAAYLESGRSLEGAARRLFVHTNTVRYRLGRIAELTGYDITDTHEADTVHLAIRYARLRPPAAAPVARS</sequence>
<keyword evidence="5" id="KW-1185">Reference proteome</keyword>
<dbReference type="EMBL" id="BAAAPN010000101">
    <property type="protein sequence ID" value="GAA1774130.1"/>
    <property type="molecule type" value="Genomic_DNA"/>
</dbReference>
<protein>
    <submittedName>
        <fullName evidence="4">Fatty acid biosynthesis transcriptional regulator FasR</fullName>
    </submittedName>
</protein>
<dbReference type="PANTHER" id="PTHR33744">
    <property type="entry name" value="CARBOHYDRATE DIACID REGULATOR"/>
    <property type="match status" value="1"/>
</dbReference>
<reference evidence="4 5" key="1">
    <citation type="journal article" date="2019" name="Int. J. Syst. Evol. Microbiol.">
        <title>The Global Catalogue of Microorganisms (GCM) 10K type strain sequencing project: providing services to taxonomists for standard genome sequencing and annotation.</title>
        <authorList>
            <consortium name="The Broad Institute Genomics Platform"/>
            <consortium name="The Broad Institute Genome Sequencing Center for Infectious Disease"/>
            <person name="Wu L."/>
            <person name="Ma J."/>
        </authorList>
    </citation>
    <scope>NUCLEOTIDE SEQUENCE [LARGE SCALE GENOMIC DNA]</scope>
    <source>
        <strain evidence="4 5">JCM 15591</strain>
    </source>
</reference>
<evidence type="ECO:0000259" key="2">
    <source>
        <dbReference type="Pfam" id="PF13556"/>
    </source>
</evidence>
<dbReference type="RefSeq" id="WP_344068491.1">
    <property type="nucleotide sequence ID" value="NZ_BAAAPN010000101.1"/>
</dbReference>
<gene>
    <name evidence="4" type="primary">fasR</name>
    <name evidence="4" type="ORF">GCM10009810_33960</name>
</gene>
<comment type="caution">
    <text evidence="4">The sequence shown here is derived from an EMBL/GenBank/DDBJ whole genome shotgun (WGS) entry which is preliminary data.</text>
</comment>
<dbReference type="InterPro" id="IPR051448">
    <property type="entry name" value="CdaR-like_regulators"/>
</dbReference>
<dbReference type="InterPro" id="IPR025736">
    <property type="entry name" value="PucR_C-HTH_dom"/>
</dbReference>
<dbReference type="InterPro" id="IPR041522">
    <property type="entry name" value="CdaR_GGDEF"/>
</dbReference>
<dbReference type="Gene3D" id="1.10.10.2840">
    <property type="entry name" value="PucR C-terminal helix-turn-helix domain"/>
    <property type="match status" value="1"/>
</dbReference>
<comment type="similarity">
    <text evidence="1">Belongs to the CdaR family.</text>
</comment>
<dbReference type="InterPro" id="IPR042070">
    <property type="entry name" value="PucR_C-HTH_sf"/>
</dbReference>
<evidence type="ECO:0000256" key="1">
    <source>
        <dbReference type="ARBA" id="ARBA00006754"/>
    </source>
</evidence>
<name>A0ABN2L3V0_9MICO</name>
<evidence type="ECO:0000313" key="5">
    <source>
        <dbReference type="Proteomes" id="UP001501475"/>
    </source>
</evidence>
<accession>A0ABN2L3V0</accession>
<dbReference type="PANTHER" id="PTHR33744:SF7">
    <property type="entry name" value="PUCR FAMILY TRANSCRIPTIONAL REGULATOR"/>
    <property type="match status" value="1"/>
</dbReference>
<dbReference type="Pfam" id="PF13556">
    <property type="entry name" value="HTH_30"/>
    <property type="match status" value="1"/>
</dbReference>
<evidence type="ECO:0000313" key="4">
    <source>
        <dbReference type="EMBL" id="GAA1774130.1"/>
    </source>
</evidence>
<evidence type="ECO:0000259" key="3">
    <source>
        <dbReference type="Pfam" id="PF17853"/>
    </source>
</evidence>
<dbReference type="Proteomes" id="UP001501475">
    <property type="component" value="Unassembled WGS sequence"/>
</dbReference>
<feature type="domain" description="CdaR GGDEF-like" evidence="3">
    <location>
        <begin position="164"/>
        <end position="276"/>
    </location>
</feature>
<organism evidence="4 5">
    <name type="scientific">Nostocoides vanveenii</name>
    <dbReference type="NCBI Taxonomy" id="330835"/>
    <lineage>
        <taxon>Bacteria</taxon>
        <taxon>Bacillati</taxon>
        <taxon>Actinomycetota</taxon>
        <taxon>Actinomycetes</taxon>
        <taxon>Micrococcales</taxon>
        <taxon>Intrasporangiaceae</taxon>
        <taxon>Nostocoides</taxon>
    </lineage>
</organism>
<feature type="domain" description="PucR C-terminal helix-turn-helix" evidence="2">
    <location>
        <begin position="329"/>
        <end position="386"/>
    </location>
</feature>